<protein>
    <recommendedName>
        <fullName evidence="3">RxLR effector candidate protein</fullName>
    </recommendedName>
</protein>
<dbReference type="EMBL" id="CANTFL010001372">
    <property type="protein sequence ID" value="CAI5738347.1"/>
    <property type="molecule type" value="Genomic_DNA"/>
</dbReference>
<accession>A0AAV0UN03</accession>
<organism evidence="1 2">
    <name type="scientific">Hyaloperonospora brassicae</name>
    <name type="common">Brassica downy mildew</name>
    <name type="synonym">Peronospora brassicae</name>
    <dbReference type="NCBI Taxonomy" id="162125"/>
    <lineage>
        <taxon>Eukaryota</taxon>
        <taxon>Sar</taxon>
        <taxon>Stramenopiles</taxon>
        <taxon>Oomycota</taxon>
        <taxon>Peronosporomycetes</taxon>
        <taxon>Peronosporales</taxon>
        <taxon>Peronosporaceae</taxon>
        <taxon>Hyaloperonospora</taxon>
    </lineage>
</organism>
<proteinExistence type="predicted"/>
<gene>
    <name evidence="1" type="ORF">HBR001_LOCUS7456</name>
</gene>
<comment type="caution">
    <text evidence="1">The sequence shown here is derived from an EMBL/GenBank/DDBJ whole genome shotgun (WGS) entry which is preliminary data.</text>
</comment>
<dbReference type="Proteomes" id="UP001162031">
    <property type="component" value="Unassembled WGS sequence"/>
</dbReference>
<evidence type="ECO:0000313" key="2">
    <source>
        <dbReference type="Proteomes" id="UP001162031"/>
    </source>
</evidence>
<dbReference type="AlphaFoldDB" id="A0AAV0UN03"/>
<reference evidence="1" key="1">
    <citation type="submission" date="2022-12" db="EMBL/GenBank/DDBJ databases">
        <authorList>
            <person name="Webb A."/>
        </authorList>
    </citation>
    <scope>NUCLEOTIDE SEQUENCE</scope>
    <source>
        <strain evidence="1">Hp1</strain>
    </source>
</reference>
<evidence type="ECO:0000313" key="1">
    <source>
        <dbReference type="EMBL" id="CAI5738347.1"/>
    </source>
</evidence>
<sequence length="397" mass="44772">MLATCVLLLQRTIESTTTSGVHKSAAARNVSAVSLRREEFTTVGPARVKPQDADVDVANDADGGQEERMFPTWASVVKGTHAMEEVERLSLPQARTSEILTPYAINEKADSVVTHGMAEPAAARDVMDKWLAISPTEGHEYLKSLVNAGQGGKLLEAFNQLRHDPSYRVRADMMQRALLEEDPVAWPLAAKLWLESRVSPAEYFHMMPFRPEGSAADVLGKGPHPPITYPTLDDWYNEVGKFRENLVFDDDQVVEVLLDSGRSEDVAHFLWQHQGLITRKERPSQQKLAMIVSRSADILDKLPLMWLTWSVSPKDVFYMMPISLDESFKRTIEEGSISNSVRDMLQTWVNYLYKYRAMGLDFSDDELFKLMGGSPQKMDAVNRMLRQTPKRLSGRTL</sequence>
<evidence type="ECO:0008006" key="3">
    <source>
        <dbReference type="Google" id="ProtNLM"/>
    </source>
</evidence>
<name>A0AAV0UN03_HYABA</name>
<keyword evidence="2" id="KW-1185">Reference proteome</keyword>